<dbReference type="EMBL" id="CAIIXF020000009">
    <property type="protein sequence ID" value="CAH1794867.1"/>
    <property type="molecule type" value="Genomic_DNA"/>
</dbReference>
<dbReference type="Proteomes" id="UP000749559">
    <property type="component" value="Unassembled WGS sequence"/>
</dbReference>
<protein>
    <submittedName>
        <fullName evidence="1">Uncharacterized protein</fullName>
    </submittedName>
</protein>
<dbReference type="AlphaFoldDB" id="A0A8S4PNV8"/>
<name>A0A8S4PNV8_OWEFU</name>
<sequence length="202" mass="22864">MEAVLTVILASAWSFIARQTVYASFFETMEDAPSTGHWIRLLMCQYHTSLALYAMRMMTYFVYDTSLVAQSISRLQSSNTNIDVEESVKEWHSIILVFTCAFRGSLARFFYSKLYQGVMLPKVCDNVPVVIGNREIGVRDLQGGRQHVVPWLTQGEEDRLLASSSHSGFDQTKVNSDDMNKAALQTKELDDIVIVTNYGTIR</sequence>
<comment type="caution">
    <text evidence="1">The sequence shown here is derived from an EMBL/GenBank/DDBJ whole genome shotgun (WGS) entry which is preliminary data.</text>
</comment>
<keyword evidence="2" id="KW-1185">Reference proteome</keyword>
<gene>
    <name evidence="1" type="ORF">OFUS_LOCUS19493</name>
</gene>
<proteinExistence type="predicted"/>
<accession>A0A8S4PNV8</accession>
<organism evidence="1 2">
    <name type="scientific">Owenia fusiformis</name>
    <name type="common">Polychaete worm</name>
    <dbReference type="NCBI Taxonomy" id="6347"/>
    <lineage>
        <taxon>Eukaryota</taxon>
        <taxon>Metazoa</taxon>
        <taxon>Spiralia</taxon>
        <taxon>Lophotrochozoa</taxon>
        <taxon>Annelida</taxon>
        <taxon>Polychaeta</taxon>
        <taxon>Sedentaria</taxon>
        <taxon>Canalipalpata</taxon>
        <taxon>Sabellida</taxon>
        <taxon>Oweniida</taxon>
        <taxon>Oweniidae</taxon>
        <taxon>Owenia</taxon>
    </lineage>
</organism>
<evidence type="ECO:0000313" key="1">
    <source>
        <dbReference type="EMBL" id="CAH1794867.1"/>
    </source>
</evidence>
<dbReference type="OrthoDB" id="5963083at2759"/>
<evidence type="ECO:0000313" key="2">
    <source>
        <dbReference type="Proteomes" id="UP000749559"/>
    </source>
</evidence>
<reference evidence="1" key="1">
    <citation type="submission" date="2022-03" db="EMBL/GenBank/DDBJ databases">
        <authorList>
            <person name="Martin C."/>
        </authorList>
    </citation>
    <scope>NUCLEOTIDE SEQUENCE</scope>
</reference>